<protein>
    <recommendedName>
        <fullName evidence="4">RRM domain-containing protein</fullName>
    </recommendedName>
</protein>
<evidence type="ECO:0008006" key="4">
    <source>
        <dbReference type="Google" id="ProtNLM"/>
    </source>
</evidence>
<organism evidence="2 3">
    <name type="scientific">Symbiodinium natans</name>
    <dbReference type="NCBI Taxonomy" id="878477"/>
    <lineage>
        <taxon>Eukaryota</taxon>
        <taxon>Sar</taxon>
        <taxon>Alveolata</taxon>
        <taxon>Dinophyceae</taxon>
        <taxon>Suessiales</taxon>
        <taxon>Symbiodiniaceae</taxon>
        <taxon>Symbiodinium</taxon>
    </lineage>
</organism>
<dbReference type="AlphaFoldDB" id="A0A812KVX6"/>
<feature type="signal peptide" evidence="1">
    <location>
        <begin position="1"/>
        <end position="18"/>
    </location>
</feature>
<gene>
    <name evidence="2" type="ORF">SNAT2548_LOCUS10270</name>
</gene>
<reference evidence="2" key="1">
    <citation type="submission" date="2021-02" db="EMBL/GenBank/DDBJ databases">
        <authorList>
            <person name="Dougan E. K."/>
            <person name="Rhodes N."/>
            <person name="Thang M."/>
            <person name="Chan C."/>
        </authorList>
    </citation>
    <scope>NUCLEOTIDE SEQUENCE</scope>
</reference>
<evidence type="ECO:0000313" key="3">
    <source>
        <dbReference type="Proteomes" id="UP000604046"/>
    </source>
</evidence>
<evidence type="ECO:0000256" key="1">
    <source>
        <dbReference type="SAM" id="SignalP"/>
    </source>
</evidence>
<sequence length="138" mass="15062">MVFLLSRLVLPFFSFLHSVSVPLPSGILQISLLTVSGQAGIIACAEAYAICGQEVYAYGSVLETAKVGVGDTLVFFIHWSNWGQPQASYELLRIAAVNGMALKGTFKAAEADKGFGFIDCPDAKEYFGRDVYVNKDRW</sequence>
<dbReference type="Proteomes" id="UP000604046">
    <property type="component" value="Unassembled WGS sequence"/>
</dbReference>
<feature type="chain" id="PRO_5032882788" description="RRM domain-containing protein" evidence="1">
    <location>
        <begin position="19"/>
        <end position="138"/>
    </location>
</feature>
<dbReference type="EMBL" id="CAJNDS010000841">
    <property type="protein sequence ID" value="CAE7237059.1"/>
    <property type="molecule type" value="Genomic_DNA"/>
</dbReference>
<keyword evidence="3" id="KW-1185">Reference proteome</keyword>
<accession>A0A812KVX6</accession>
<proteinExistence type="predicted"/>
<evidence type="ECO:0000313" key="2">
    <source>
        <dbReference type="EMBL" id="CAE7237059.1"/>
    </source>
</evidence>
<dbReference type="OrthoDB" id="440460at2759"/>
<keyword evidence="1" id="KW-0732">Signal</keyword>
<comment type="caution">
    <text evidence="2">The sequence shown here is derived from an EMBL/GenBank/DDBJ whole genome shotgun (WGS) entry which is preliminary data.</text>
</comment>
<name>A0A812KVX6_9DINO</name>